<evidence type="ECO:0000259" key="2">
    <source>
        <dbReference type="Pfam" id="PF07007"/>
    </source>
</evidence>
<gene>
    <name evidence="3" type="ORF">A3843_02575</name>
</gene>
<protein>
    <recommendedName>
        <fullName evidence="2">Lysozyme inhibitor LprI-like N-terminal domain-containing protein</fullName>
    </recommendedName>
</protein>
<feature type="signal peptide" evidence="1">
    <location>
        <begin position="1"/>
        <end position="20"/>
    </location>
</feature>
<evidence type="ECO:0000313" key="3">
    <source>
        <dbReference type="EMBL" id="OKL45245.1"/>
    </source>
</evidence>
<reference evidence="3 4" key="1">
    <citation type="submission" date="2016-03" db="EMBL/GenBank/DDBJ databases">
        <title>Genome sequence of Nesiotobacter sp. nov., a moderately halophilic alphaproteobacterium isolated from the Yellow Sea, China.</title>
        <authorList>
            <person name="Zhang G."/>
            <person name="Zhang R."/>
        </authorList>
    </citation>
    <scope>NUCLEOTIDE SEQUENCE [LARGE SCALE GENOMIC DNA]</scope>
    <source>
        <strain evidence="3 4">WB1-6</strain>
    </source>
</reference>
<feature type="chain" id="PRO_5010541989" description="Lysozyme inhibitor LprI-like N-terminal domain-containing protein" evidence="1">
    <location>
        <begin position="21"/>
        <end position="160"/>
    </location>
</feature>
<dbReference type="PROSITE" id="PS51257">
    <property type="entry name" value="PROKAR_LIPOPROTEIN"/>
    <property type="match status" value="1"/>
</dbReference>
<dbReference type="Gene3D" id="1.20.1270.180">
    <property type="match status" value="1"/>
</dbReference>
<dbReference type="Pfam" id="PF07007">
    <property type="entry name" value="LprI"/>
    <property type="match status" value="1"/>
</dbReference>
<dbReference type="PANTHER" id="PTHR39176">
    <property type="entry name" value="PERIPLASMIC PROTEIN-RELATED"/>
    <property type="match status" value="1"/>
</dbReference>
<dbReference type="Proteomes" id="UP000185783">
    <property type="component" value="Unassembled WGS sequence"/>
</dbReference>
<name>A0A1U7JKK8_9HYPH</name>
<dbReference type="AlphaFoldDB" id="A0A1U7JKK8"/>
<keyword evidence="1" id="KW-0732">Signal</keyword>
<feature type="domain" description="Lysozyme inhibitor LprI-like N-terminal" evidence="2">
    <location>
        <begin position="60"/>
        <end position="152"/>
    </location>
</feature>
<dbReference type="InterPro" id="IPR009739">
    <property type="entry name" value="LprI-like_N"/>
</dbReference>
<dbReference type="PANTHER" id="PTHR39176:SF1">
    <property type="entry name" value="PERIPLASMIC PROTEIN"/>
    <property type="match status" value="1"/>
</dbReference>
<evidence type="ECO:0000313" key="4">
    <source>
        <dbReference type="Proteomes" id="UP000185783"/>
    </source>
</evidence>
<proteinExistence type="predicted"/>
<sequence length="160" mass="17450">MCRLSVFATLFLMSCGLAVASSNLNVPTPEDRNVLQVCLAEAGMSFAGSVACIGKVFSACQANPENQTSLGMRICASRETELWDEKLNAAYQSAMDAQPEPVQEQLRATQRLWIEFRDHDCDVPMVIYEGGTLGPVAATQCLLQATALRALQMEDYARVP</sequence>
<organism evidence="3 4">
    <name type="scientific">Pseudovibrio exalbescens</name>
    <dbReference type="NCBI Taxonomy" id="197461"/>
    <lineage>
        <taxon>Bacteria</taxon>
        <taxon>Pseudomonadati</taxon>
        <taxon>Pseudomonadota</taxon>
        <taxon>Alphaproteobacteria</taxon>
        <taxon>Hyphomicrobiales</taxon>
        <taxon>Stappiaceae</taxon>
        <taxon>Pseudovibrio</taxon>
    </lineage>
</organism>
<dbReference type="STRING" id="197461.A3843_02575"/>
<accession>A0A1U7JKK8</accession>
<comment type="caution">
    <text evidence="3">The sequence shown here is derived from an EMBL/GenBank/DDBJ whole genome shotgun (WGS) entry which is preliminary data.</text>
</comment>
<dbReference type="RefSeq" id="WP_051268757.1">
    <property type="nucleotide sequence ID" value="NZ_LVVZ01000005.1"/>
</dbReference>
<evidence type="ECO:0000256" key="1">
    <source>
        <dbReference type="SAM" id="SignalP"/>
    </source>
</evidence>
<dbReference type="EMBL" id="LVVZ01000005">
    <property type="protein sequence ID" value="OKL45245.1"/>
    <property type="molecule type" value="Genomic_DNA"/>
</dbReference>
<keyword evidence="4" id="KW-1185">Reference proteome</keyword>